<dbReference type="Gene3D" id="3.40.50.720">
    <property type="entry name" value="NAD(P)-binding Rossmann-like Domain"/>
    <property type="match status" value="1"/>
</dbReference>
<name>A0A2H0LNR8_9BACT</name>
<dbReference type="Proteomes" id="UP000230859">
    <property type="component" value="Unassembled WGS sequence"/>
</dbReference>
<sequence>MVQVYRKKWARNPLKTFFNYLRDSIVCALPIKKLPKWLCRILYGISPRFVFLVHPRAYQDVFISAPFLAPIKFLFKKSRAFTLVSLTSPFILNSVRTPQGVDGFVIAQLTVPEIMMERRHAVQRQLEKMVRFVSKISHEKVVIGLGGWFPMVTRRGSTLHGLAQSLGLLVTNGHCGTLASIYLMIEKIARIGGIELSTLNIVIIGVGKMGTNVARAFNGKVNKITLIDIKESNLTKTKDRLESSEPHSEINVFLSGQDKRSLKEILREHHVGVCATSTFRNVFKLRDMPKGFIAIDDSRPEALPRDPRNERIILEGGLLKIEGTQVDYNYGFGEDDNVFGCLGEAFLVSYDCQHHIKPTLGDVDLNNFFALLELCKKCGVVEGDFKSKDTPISDEDIRIALESRGLVSNSARH</sequence>
<organism evidence="1 2">
    <name type="scientific">Candidatus Abzuiibacterium crystallinum</name>
    <dbReference type="NCBI Taxonomy" id="1974748"/>
    <lineage>
        <taxon>Bacteria</taxon>
        <taxon>Pseudomonadati</taxon>
        <taxon>Candidatus Omnitrophota</taxon>
        <taxon>Candidatus Abzuiibacterium</taxon>
    </lineage>
</organism>
<proteinExistence type="predicted"/>
<reference evidence="1 2" key="1">
    <citation type="submission" date="2017-09" db="EMBL/GenBank/DDBJ databases">
        <title>Depth-based differentiation of microbial function through sediment-hosted aquifers and enrichment of novel symbionts in the deep terrestrial subsurface.</title>
        <authorList>
            <person name="Probst A.J."/>
            <person name="Ladd B."/>
            <person name="Jarett J.K."/>
            <person name="Geller-Mcgrath D.E."/>
            <person name="Sieber C.M."/>
            <person name="Emerson J.B."/>
            <person name="Anantharaman K."/>
            <person name="Thomas B.C."/>
            <person name="Malmstrom R."/>
            <person name="Stieglmeier M."/>
            <person name="Klingl A."/>
            <person name="Woyke T."/>
            <person name="Ryan C.M."/>
            <person name="Banfield J.F."/>
        </authorList>
    </citation>
    <scope>NUCLEOTIDE SEQUENCE [LARGE SCALE GENOMIC DNA]</scope>
    <source>
        <strain evidence="1">CG11_big_fil_rev_8_21_14_0_20_45_26</strain>
    </source>
</reference>
<dbReference type="InterPro" id="IPR036291">
    <property type="entry name" value="NAD(P)-bd_dom_sf"/>
</dbReference>
<evidence type="ECO:0000313" key="1">
    <source>
        <dbReference type="EMBL" id="PIQ86083.1"/>
    </source>
</evidence>
<dbReference type="AlphaFoldDB" id="A0A2H0LNR8"/>
<dbReference type="SUPFAM" id="SSF51735">
    <property type="entry name" value="NAD(P)-binding Rossmann-fold domains"/>
    <property type="match status" value="1"/>
</dbReference>
<accession>A0A2H0LNR8</accession>
<evidence type="ECO:0000313" key="2">
    <source>
        <dbReference type="Proteomes" id="UP000230859"/>
    </source>
</evidence>
<gene>
    <name evidence="1" type="ORF">COV74_06125</name>
</gene>
<protein>
    <recommendedName>
        <fullName evidence="3">Quinate/shikimate 5-dehydrogenase/glutamyl-tRNA reductase domain-containing protein</fullName>
    </recommendedName>
</protein>
<dbReference type="EMBL" id="PCVY01000051">
    <property type="protein sequence ID" value="PIQ86083.1"/>
    <property type="molecule type" value="Genomic_DNA"/>
</dbReference>
<evidence type="ECO:0008006" key="3">
    <source>
        <dbReference type="Google" id="ProtNLM"/>
    </source>
</evidence>
<comment type="caution">
    <text evidence="1">The sequence shown here is derived from an EMBL/GenBank/DDBJ whole genome shotgun (WGS) entry which is preliminary data.</text>
</comment>